<keyword evidence="4" id="KW-1185">Reference proteome</keyword>
<name>A0ABM7MD93_9GAMM</name>
<dbReference type="NCBIfam" id="NF008473">
    <property type="entry name" value="PRK11370.1"/>
    <property type="match status" value="1"/>
</dbReference>
<sequence length="103" mass="11359">MLYSIFAYDNENSLPLRAQARPAHIARLKELHENNRLVLAGPNPAIDSLEPGEAGFTGSLIVADFPSLQDAEEWAKADPYVAAGVYKEVQIKPFKQVLPPVEE</sequence>
<dbReference type="Pfam" id="PF03795">
    <property type="entry name" value="YCII"/>
    <property type="match status" value="1"/>
</dbReference>
<dbReference type="InterPro" id="IPR005545">
    <property type="entry name" value="YCII"/>
</dbReference>
<gene>
    <name evidence="3" type="primary">yciL</name>
    <name evidence="3" type="ORF">THMIRHAM_11730</name>
</gene>
<proteinExistence type="inferred from homology"/>
<dbReference type="InterPro" id="IPR011008">
    <property type="entry name" value="Dimeric_a/b-barrel"/>
</dbReference>
<evidence type="ECO:0000313" key="3">
    <source>
        <dbReference type="EMBL" id="BCN93388.1"/>
    </source>
</evidence>
<organism evidence="3 4">
    <name type="scientific">Thiomicrorhabdus immobilis</name>
    <dbReference type="NCBI Taxonomy" id="2791037"/>
    <lineage>
        <taxon>Bacteria</taxon>
        <taxon>Pseudomonadati</taxon>
        <taxon>Pseudomonadota</taxon>
        <taxon>Gammaproteobacteria</taxon>
        <taxon>Thiotrichales</taxon>
        <taxon>Piscirickettsiaceae</taxon>
        <taxon>Thiomicrorhabdus</taxon>
    </lineage>
</organism>
<dbReference type="PANTHER" id="PTHR33606">
    <property type="entry name" value="PROTEIN YCII"/>
    <property type="match status" value="1"/>
</dbReference>
<dbReference type="InterPro" id="IPR051807">
    <property type="entry name" value="Sec-metab_biosynth-assoc"/>
</dbReference>
<dbReference type="Gene3D" id="3.30.70.1060">
    <property type="entry name" value="Dimeric alpha+beta barrel"/>
    <property type="match status" value="1"/>
</dbReference>
<evidence type="ECO:0000256" key="1">
    <source>
        <dbReference type="ARBA" id="ARBA00007689"/>
    </source>
</evidence>
<dbReference type="EMBL" id="AP024202">
    <property type="protein sequence ID" value="BCN93388.1"/>
    <property type="molecule type" value="Genomic_DNA"/>
</dbReference>
<dbReference type="RefSeq" id="WP_237260472.1">
    <property type="nucleotide sequence ID" value="NZ_AP024202.1"/>
</dbReference>
<protein>
    <recommendedName>
        <fullName evidence="2">YCII-related domain-containing protein</fullName>
    </recommendedName>
</protein>
<comment type="similarity">
    <text evidence="1">Belongs to the YciI family.</text>
</comment>
<dbReference type="Proteomes" id="UP001054820">
    <property type="component" value="Chromosome"/>
</dbReference>
<evidence type="ECO:0000313" key="4">
    <source>
        <dbReference type="Proteomes" id="UP001054820"/>
    </source>
</evidence>
<feature type="domain" description="YCII-related" evidence="2">
    <location>
        <begin position="1"/>
        <end position="95"/>
    </location>
</feature>
<dbReference type="SUPFAM" id="SSF54909">
    <property type="entry name" value="Dimeric alpha+beta barrel"/>
    <property type="match status" value="1"/>
</dbReference>
<dbReference type="PANTHER" id="PTHR33606:SF3">
    <property type="entry name" value="PROTEIN YCII"/>
    <property type="match status" value="1"/>
</dbReference>
<accession>A0ABM7MD93</accession>
<reference evidence="3" key="1">
    <citation type="journal article" date="2022" name="Arch. Microbiol.">
        <title>Thiomicrorhabdus immobilis sp. nov., a mesophilic sulfur-oxidizing bacterium isolated from sediment of a brackish lake in northern Japan.</title>
        <authorList>
            <person name="Kojima H."/>
            <person name="Mochizuki J."/>
            <person name="Kanda M."/>
            <person name="Watanabe T."/>
            <person name="Fukui M."/>
        </authorList>
    </citation>
    <scope>NUCLEOTIDE SEQUENCE</scope>
    <source>
        <strain evidence="3">Am19</strain>
    </source>
</reference>
<evidence type="ECO:0000259" key="2">
    <source>
        <dbReference type="Pfam" id="PF03795"/>
    </source>
</evidence>